<feature type="region of interest" description="Disordered" evidence="1">
    <location>
        <begin position="1"/>
        <end position="52"/>
    </location>
</feature>
<feature type="region of interest" description="Disordered" evidence="1">
    <location>
        <begin position="114"/>
        <end position="134"/>
    </location>
</feature>
<name>L5LMV4_MYODS</name>
<evidence type="ECO:0000256" key="1">
    <source>
        <dbReference type="SAM" id="MobiDB-lite"/>
    </source>
</evidence>
<dbReference type="EMBL" id="KB110330">
    <property type="protein sequence ID" value="ELK27377.1"/>
    <property type="molecule type" value="Genomic_DNA"/>
</dbReference>
<keyword evidence="3" id="KW-1185">Reference proteome</keyword>
<feature type="compositionally biased region" description="Polar residues" evidence="1">
    <location>
        <begin position="35"/>
        <end position="44"/>
    </location>
</feature>
<evidence type="ECO:0000313" key="2">
    <source>
        <dbReference type="EMBL" id="ELK27377.1"/>
    </source>
</evidence>
<feature type="compositionally biased region" description="Basic and acidic residues" evidence="1">
    <location>
        <begin position="1"/>
        <end position="17"/>
    </location>
</feature>
<proteinExistence type="predicted"/>
<protein>
    <submittedName>
        <fullName evidence="2">Uncharacterized protein</fullName>
    </submittedName>
</protein>
<evidence type="ECO:0000313" key="3">
    <source>
        <dbReference type="Proteomes" id="UP000010556"/>
    </source>
</evidence>
<dbReference type="Proteomes" id="UP000010556">
    <property type="component" value="Unassembled WGS sequence"/>
</dbReference>
<sequence>MAVSRAERVVEQDKGDFRGMPGLTSSEEESPAVRTVTSEVVPSQRSRAARGRGCRRGHAALVCRRLAYPYAQVSRERNKSRGSLSLASQTFRWRQKTTLSVDTVRRRRGLLAPRCEGSRPGGGCGRPARLAERR</sequence>
<dbReference type="AlphaFoldDB" id="L5LMV4"/>
<accession>L5LMV4</accession>
<reference evidence="3" key="1">
    <citation type="journal article" date="2013" name="Science">
        <title>Comparative analysis of bat genomes provides insight into the evolution of flight and immunity.</title>
        <authorList>
            <person name="Zhang G."/>
            <person name="Cowled C."/>
            <person name="Shi Z."/>
            <person name="Huang Z."/>
            <person name="Bishop-Lilly K.A."/>
            <person name="Fang X."/>
            <person name="Wynne J.W."/>
            <person name="Xiong Z."/>
            <person name="Baker M.L."/>
            <person name="Zhao W."/>
            <person name="Tachedjian M."/>
            <person name="Zhu Y."/>
            <person name="Zhou P."/>
            <person name="Jiang X."/>
            <person name="Ng J."/>
            <person name="Yang L."/>
            <person name="Wu L."/>
            <person name="Xiao J."/>
            <person name="Feng Y."/>
            <person name="Chen Y."/>
            <person name="Sun X."/>
            <person name="Zhang Y."/>
            <person name="Marsh G.A."/>
            <person name="Crameri G."/>
            <person name="Broder C.C."/>
            <person name="Frey K.G."/>
            <person name="Wang L.F."/>
            <person name="Wang J."/>
        </authorList>
    </citation>
    <scope>NUCLEOTIDE SEQUENCE [LARGE SCALE GENOMIC DNA]</scope>
</reference>
<gene>
    <name evidence="2" type="ORF">MDA_GLEAN10025540</name>
</gene>
<organism evidence="2 3">
    <name type="scientific">Myotis davidii</name>
    <name type="common">David's myotis</name>
    <dbReference type="NCBI Taxonomy" id="225400"/>
    <lineage>
        <taxon>Eukaryota</taxon>
        <taxon>Metazoa</taxon>
        <taxon>Chordata</taxon>
        <taxon>Craniata</taxon>
        <taxon>Vertebrata</taxon>
        <taxon>Euteleostomi</taxon>
        <taxon>Mammalia</taxon>
        <taxon>Eutheria</taxon>
        <taxon>Laurasiatheria</taxon>
        <taxon>Chiroptera</taxon>
        <taxon>Yangochiroptera</taxon>
        <taxon>Vespertilionidae</taxon>
        <taxon>Myotis</taxon>
    </lineage>
</organism>